<protein>
    <submittedName>
        <fullName evidence="1">Uncharacterized protein</fullName>
    </submittedName>
</protein>
<name>A0ABX2ZZB0_9GAMM</name>
<gene>
    <name evidence="1" type="ORF">BGC07_01705</name>
</gene>
<evidence type="ECO:0000313" key="1">
    <source>
        <dbReference type="EMBL" id="ODN41912.1"/>
    </source>
</evidence>
<dbReference type="Proteomes" id="UP000094329">
    <property type="component" value="Unassembled WGS sequence"/>
</dbReference>
<reference evidence="1 2" key="1">
    <citation type="submission" date="2016-08" db="EMBL/GenBank/DDBJ databases">
        <title>Draft genome sequence of Candidatus Piscirickettsia litoralis, from seawater.</title>
        <authorList>
            <person name="Wan X."/>
            <person name="Lee A.J."/>
            <person name="Hou S."/>
            <person name="Donachie S.P."/>
        </authorList>
    </citation>
    <scope>NUCLEOTIDE SEQUENCE [LARGE SCALE GENOMIC DNA]</scope>
    <source>
        <strain evidence="1 2">Y2</strain>
    </source>
</reference>
<organism evidence="1 2">
    <name type="scientific">Piscirickettsia litoralis</name>
    <dbReference type="NCBI Taxonomy" id="1891921"/>
    <lineage>
        <taxon>Bacteria</taxon>
        <taxon>Pseudomonadati</taxon>
        <taxon>Pseudomonadota</taxon>
        <taxon>Gammaproteobacteria</taxon>
        <taxon>Thiotrichales</taxon>
        <taxon>Piscirickettsiaceae</taxon>
        <taxon>Piscirickettsia</taxon>
    </lineage>
</organism>
<comment type="caution">
    <text evidence="1">The sequence shown here is derived from an EMBL/GenBank/DDBJ whole genome shotgun (WGS) entry which is preliminary data.</text>
</comment>
<dbReference type="RefSeq" id="WP_069311713.1">
    <property type="nucleotide sequence ID" value="NZ_MDTU01000001.1"/>
</dbReference>
<proteinExistence type="predicted"/>
<evidence type="ECO:0000313" key="2">
    <source>
        <dbReference type="Proteomes" id="UP000094329"/>
    </source>
</evidence>
<accession>A0ABX2ZZB0</accession>
<keyword evidence="2" id="KW-1185">Reference proteome</keyword>
<dbReference type="EMBL" id="MDTU01000001">
    <property type="protein sequence ID" value="ODN41912.1"/>
    <property type="molecule type" value="Genomic_DNA"/>
</dbReference>
<sequence length="124" mass="14018">MALSKRDFFDAIDYSNTAVEIHEYLLTTLKTQQENFAKKRDVEQSEVLSKISDIEFRFAQLDMLSAVYRKMLLNTLGEIEGCNEAELNTIKSGLLHIVATTLEASVNDFGINAKIAVDIKEEKN</sequence>